<name>R9ZZZ5_9CAUD</name>
<proteinExistence type="predicted"/>
<dbReference type="EMBL" id="KC821614">
    <property type="protein sequence ID" value="AGO48090.1"/>
    <property type="molecule type" value="Genomic_DNA"/>
</dbReference>
<reference evidence="2" key="2">
    <citation type="submission" date="2013-03" db="EMBL/GenBank/DDBJ databases">
        <title>The Cellulophaga phages: a novel, diverse, and globally ubiquitous model system.</title>
        <authorList>
            <person name="Holmfeldt K."/>
            <person name="Solonenko N."/>
            <person name="Shah M."/>
            <person name="Corrier K."/>
            <person name="Riemann L."/>
            <person name="VerBerkmoes N.C."/>
            <person name="Sullivan M.B."/>
        </authorList>
    </citation>
    <scope>NUCLEOTIDE SEQUENCE [LARGE SCALE GENOMIC DNA]</scope>
</reference>
<accession>R9ZZZ5</accession>
<dbReference type="KEGG" id="vg:16796863"/>
<sequence>MAGYGVSLSGVVMWKVESDRVAVCGRYYMTGWQ</sequence>
<gene>
    <name evidence="1" type="ORF">Phi38:1_gp060</name>
</gene>
<protein>
    <submittedName>
        <fullName evidence="1">Uncharacterized protein</fullName>
    </submittedName>
</protein>
<dbReference type="Proteomes" id="UP000014715">
    <property type="component" value="Segment"/>
</dbReference>
<keyword evidence="2" id="KW-1185">Reference proteome</keyword>
<organism evidence="1 2">
    <name type="scientific">Cellulophaga phage phi38:1</name>
    <dbReference type="NCBI Taxonomy" id="1327977"/>
    <lineage>
        <taxon>Viruses</taxon>
        <taxon>Duplodnaviria</taxon>
        <taxon>Heunggongvirae</taxon>
        <taxon>Uroviricota</taxon>
        <taxon>Caudoviricetes</taxon>
        <taxon>Pervagoviridae</taxon>
        <taxon>Callevirus</taxon>
        <taxon>Callevirus phi38una</taxon>
    </lineage>
</organism>
<dbReference type="RefSeq" id="YP_008241441.1">
    <property type="nucleotide sequence ID" value="NC_021796.1"/>
</dbReference>
<reference evidence="1 2" key="1">
    <citation type="journal article" date="2013" name="Proc. Natl. Acad. Sci. U.S.A.">
        <title>Twelve previously unknown phage genera are ubiquitous in global oceans.</title>
        <authorList>
            <person name="Holmfeldt K."/>
            <person name="Solonenko N."/>
            <person name="Shah M."/>
            <person name="Corrier K."/>
            <person name="Riemann L."/>
            <person name="Verberkmoes N.C."/>
            <person name="Sullivan M.B."/>
        </authorList>
    </citation>
    <scope>NUCLEOTIDE SEQUENCE [LARGE SCALE GENOMIC DNA]</scope>
    <source>
        <strain evidence="1">Phi38:1</strain>
    </source>
</reference>
<dbReference type="GeneID" id="16796863"/>
<evidence type="ECO:0000313" key="2">
    <source>
        <dbReference type="Proteomes" id="UP000014715"/>
    </source>
</evidence>
<evidence type="ECO:0000313" key="1">
    <source>
        <dbReference type="EMBL" id="AGO48090.1"/>
    </source>
</evidence>